<dbReference type="EMBL" id="LRPX01000100">
    <property type="protein sequence ID" value="KXA12452.1"/>
    <property type="molecule type" value="Genomic_DNA"/>
</dbReference>
<protein>
    <submittedName>
        <fullName evidence="2">Uncharacterized protein</fullName>
    </submittedName>
</protein>
<evidence type="ECO:0000313" key="3">
    <source>
        <dbReference type="Proteomes" id="UP000070617"/>
    </source>
</evidence>
<reference evidence="3" key="1">
    <citation type="submission" date="2016-01" db="EMBL/GenBank/DDBJ databases">
        <authorList>
            <person name="Mitreva M."/>
            <person name="Pepin K.H."/>
            <person name="Mihindukulasuriya K.A."/>
            <person name="Fulton R."/>
            <person name="Fronick C."/>
            <person name="O'Laughlin M."/>
            <person name="Miner T."/>
            <person name="Herter B."/>
            <person name="Rosa B.A."/>
            <person name="Cordes M."/>
            <person name="Tomlinson C."/>
            <person name="Wollam A."/>
            <person name="Palsikar V.B."/>
            <person name="Mardis E.R."/>
            <person name="Wilson R.K."/>
        </authorList>
    </citation>
    <scope>NUCLEOTIDE SEQUENCE [LARGE SCALE GENOMIC DNA]</scope>
    <source>
        <strain evidence="3">CMW8396</strain>
    </source>
</reference>
<keyword evidence="1" id="KW-0472">Membrane</keyword>
<dbReference type="Proteomes" id="UP000070617">
    <property type="component" value="Unassembled WGS sequence"/>
</dbReference>
<feature type="transmembrane region" description="Helical" evidence="1">
    <location>
        <begin position="21"/>
        <end position="41"/>
    </location>
</feature>
<gene>
    <name evidence="2" type="ORF">HMPREF3206_01781</name>
</gene>
<dbReference type="AlphaFoldDB" id="A0A133N826"/>
<accession>A0A133N826</accession>
<keyword evidence="3" id="KW-1185">Reference proteome</keyword>
<evidence type="ECO:0000313" key="2">
    <source>
        <dbReference type="EMBL" id="KXA12452.1"/>
    </source>
</evidence>
<keyword evidence="1" id="KW-0812">Transmembrane</keyword>
<keyword evidence="1" id="KW-1133">Transmembrane helix</keyword>
<sequence length="169" mass="20665">MLSFTEKNKKIVMVENNKDSVLFLLFIPFSSFIFYTLFCLIKFDNPFIGKWFIMIVMLYISFLLLKFPWKRKLYINQHQIKIVQYPLKKIEIIELYYKKEIKIVTNVLEKEKIPILGRETIEIFSEENQGRIYTMQILLEKKEYSICSSLYYEELYEIKEKLLMYWEEA</sequence>
<dbReference type="PATRIC" id="fig|134605.3.peg.1762"/>
<organism evidence="2 3">
    <name type="scientific">Fusobacterium equinum</name>
    <dbReference type="NCBI Taxonomy" id="134605"/>
    <lineage>
        <taxon>Bacteria</taxon>
        <taxon>Fusobacteriati</taxon>
        <taxon>Fusobacteriota</taxon>
        <taxon>Fusobacteriia</taxon>
        <taxon>Fusobacteriales</taxon>
        <taxon>Fusobacteriaceae</taxon>
        <taxon>Fusobacterium</taxon>
    </lineage>
</organism>
<evidence type="ECO:0000256" key="1">
    <source>
        <dbReference type="SAM" id="Phobius"/>
    </source>
</evidence>
<dbReference type="STRING" id="134605.HMPREF3206_01781"/>
<dbReference type="RefSeq" id="WP_010680459.1">
    <property type="nucleotide sequence ID" value="NZ_KQ956576.1"/>
</dbReference>
<comment type="caution">
    <text evidence="2">The sequence shown here is derived from an EMBL/GenBank/DDBJ whole genome shotgun (WGS) entry which is preliminary data.</text>
</comment>
<proteinExistence type="predicted"/>
<name>A0A133N826_9FUSO</name>
<feature type="transmembrane region" description="Helical" evidence="1">
    <location>
        <begin position="47"/>
        <end position="65"/>
    </location>
</feature>